<evidence type="ECO:0000313" key="1">
    <source>
        <dbReference type="EMBL" id="CAB1435230.1"/>
    </source>
</evidence>
<protein>
    <submittedName>
        <fullName evidence="1">Uncharacterized protein</fullName>
    </submittedName>
</protein>
<accession>A0A9N7US24</accession>
<dbReference type="Proteomes" id="UP001153269">
    <property type="component" value="Unassembled WGS sequence"/>
</dbReference>
<gene>
    <name evidence="1" type="ORF">PLEPLA_LOCUS23319</name>
</gene>
<comment type="caution">
    <text evidence="1">The sequence shown here is derived from an EMBL/GenBank/DDBJ whole genome shotgun (WGS) entry which is preliminary data.</text>
</comment>
<reference evidence="1" key="1">
    <citation type="submission" date="2020-03" db="EMBL/GenBank/DDBJ databases">
        <authorList>
            <person name="Weist P."/>
        </authorList>
    </citation>
    <scope>NUCLEOTIDE SEQUENCE</scope>
</reference>
<dbReference type="EMBL" id="CADEAL010001747">
    <property type="protein sequence ID" value="CAB1435230.1"/>
    <property type="molecule type" value="Genomic_DNA"/>
</dbReference>
<name>A0A9N7US24_PLEPL</name>
<organism evidence="1 2">
    <name type="scientific">Pleuronectes platessa</name>
    <name type="common">European plaice</name>
    <dbReference type="NCBI Taxonomy" id="8262"/>
    <lineage>
        <taxon>Eukaryota</taxon>
        <taxon>Metazoa</taxon>
        <taxon>Chordata</taxon>
        <taxon>Craniata</taxon>
        <taxon>Vertebrata</taxon>
        <taxon>Euteleostomi</taxon>
        <taxon>Actinopterygii</taxon>
        <taxon>Neopterygii</taxon>
        <taxon>Teleostei</taxon>
        <taxon>Neoteleostei</taxon>
        <taxon>Acanthomorphata</taxon>
        <taxon>Carangaria</taxon>
        <taxon>Pleuronectiformes</taxon>
        <taxon>Pleuronectoidei</taxon>
        <taxon>Pleuronectidae</taxon>
        <taxon>Pleuronectes</taxon>
    </lineage>
</organism>
<evidence type="ECO:0000313" key="2">
    <source>
        <dbReference type="Proteomes" id="UP001153269"/>
    </source>
</evidence>
<sequence>MEREVKSEVTSEGRGPSLPDSVKEFGALTVHLGYCGNVGAMCVCVLREPLPALAELAQCPPNNDRWYLLQVASHHVIVHNKSSYPTFPLFTSYVHHPIIWAIRITCRMLCVARQYTNMDQLEARECQQACSCGPVSHSRRPVHHWHKAPA</sequence>
<proteinExistence type="predicted"/>
<dbReference type="AlphaFoldDB" id="A0A9N7US24"/>
<keyword evidence="2" id="KW-1185">Reference proteome</keyword>